<dbReference type="InterPro" id="IPR036852">
    <property type="entry name" value="Peptidase_S8/S53_dom_sf"/>
</dbReference>
<evidence type="ECO:0000256" key="1">
    <source>
        <dbReference type="ARBA" id="ARBA00011073"/>
    </source>
</evidence>
<dbReference type="InterPro" id="IPR023827">
    <property type="entry name" value="Peptidase_S8_Asp-AS"/>
</dbReference>
<dbReference type="PRINTS" id="PR00723">
    <property type="entry name" value="SUBTILISIN"/>
</dbReference>
<gene>
    <name evidence="8" type="ORF">J3U88_32820</name>
</gene>
<comment type="caution">
    <text evidence="8">The sequence shown here is derived from an EMBL/GenBank/DDBJ whole genome shotgun (WGS) entry which is preliminary data.</text>
</comment>
<evidence type="ECO:0000259" key="7">
    <source>
        <dbReference type="Pfam" id="PF00082"/>
    </source>
</evidence>
<dbReference type="RefSeq" id="WP_207863423.1">
    <property type="nucleotide sequence ID" value="NZ_JAFREP010000056.1"/>
</dbReference>
<dbReference type="PANTHER" id="PTHR43806:SF11">
    <property type="entry name" value="CEREVISIN-RELATED"/>
    <property type="match status" value="1"/>
</dbReference>
<proteinExistence type="inferred from homology"/>
<dbReference type="EMBL" id="JAFREP010000056">
    <property type="protein sequence ID" value="MBO1323295.1"/>
    <property type="molecule type" value="Genomic_DNA"/>
</dbReference>
<feature type="active site" description="Charge relay system" evidence="5">
    <location>
        <position position="157"/>
    </location>
</feature>
<accession>A0A8J7QJ24</accession>
<keyword evidence="9" id="KW-1185">Reference proteome</keyword>
<feature type="active site" description="Charge relay system" evidence="5">
    <location>
        <position position="350"/>
    </location>
</feature>
<dbReference type="GO" id="GO:0004252">
    <property type="term" value="F:serine-type endopeptidase activity"/>
    <property type="evidence" value="ECO:0007669"/>
    <property type="project" value="UniProtKB-UniRule"/>
</dbReference>
<evidence type="ECO:0000313" key="9">
    <source>
        <dbReference type="Proteomes" id="UP000664417"/>
    </source>
</evidence>
<evidence type="ECO:0000256" key="5">
    <source>
        <dbReference type="PROSITE-ProRule" id="PRU01240"/>
    </source>
</evidence>
<keyword evidence="2 5" id="KW-0645">Protease</keyword>
<dbReference type="Pfam" id="PF00082">
    <property type="entry name" value="Peptidase_S8"/>
    <property type="match status" value="1"/>
</dbReference>
<reference evidence="8" key="1">
    <citation type="submission" date="2021-03" db="EMBL/GenBank/DDBJ databases">
        <authorList>
            <person name="Wang G."/>
        </authorList>
    </citation>
    <scope>NUCLEOTIDE SEQUENCE</scope>
    <source>
        <strain evidence="8">KCTC 12899</strain>
    </source>
</reference>
<name>A0A8J7QJ24_9BACT</name>
<feature type="active site" description="Charge relay system" evidence="5">
    <location>
        <position position="206"/>
    </location>
</feature>
<keyword evidence="3 5" id="KW-0378">Hydrolase</keyword>
<feature type="domain" description="Peptidase S8/S53" evidence="7">
    <location>
        <begin position="148"/>
        <end position="384"/>
    </location>
</feature>
<dbReference type="GO" id="GO:0006508">
    <property type="term" value="P:proteolysis"/>
    <property type="evidence" value="ECO:0007669"/>
    <property type="project" value="UniProtKB-KW"/>
</dbReference>
<protein>
    <submittedName>
        <fullName evidence="8">S8 family serine peptidase</fullName>
    </submittedName>
</protein>
<dbReference type="PROSITE" id="PS51892">
    <property type="entry name" value="SUBTILASE"/>
    <property type="match status" value="1"/>
</dbReference>
<dbReference type="PANTHER" id="PTHR43806">
    <property type="entry name" value="PEPTIDASE S8"/>
    <property type="match status" value="1"/>
</dbReference>
<evidence type="ECO:0000256" key="4">
    <source>
        <dbReference type="ARBA" id="ARBA00022825"/>
    </source>
</evidence>
<dbReference type="InterPro" id="IPR000209">
    <property type="entry name" value="Peptidase_S8/S53_dom"/>
</dbReference>
<evidence type="ECO:0000313" key="8">
    <source>
        <dbReference type="EMBL" id="MBO1323295.1"/>
    </source>
</evidence>
<sequence>MYYLRFAFIFFPFGLTFAARHHVILTFDHSVNLTYELRNYQVVTSSQGEEINSYRVTIESPLSQNTLIQELSQIATVAEANQKAKIREMMGAGQVDSRSIVMLDDDHDAPDPDWIRERDNDERPDPSIYGQDWLDRIRVDKAWPHSTGQGVVVAVLDTGIDMNHEYLRDNISPWGIDFVDEDYDPSEERRGIDTNGNGVLDEGWGHGTHVAGIIKTVAPDVILLPIRIADSDGHAELFDIVEGIAYATMMGVDIINLSMSIDKPSPILQDWLAYAQALNITIVTSAGNNNLNEVKYPGNVRGVITVTSIGEDLVKSPFANYAYDVSVAAQGENVLSTAPGNRYIYRSGTSMAAPIVAGQAAIILQLVPYASRWYVEDRILWTAKPIYHVNAFQHWDKLGTGYADVWNAITVENLKK</sequence>
<evidence type="ECO:0000256" key="6">
    <source>
        <dbReference type="RuleBase" id="RU003355"/>
    </source>
</evidence>
<dbReference type="SUPFAM" id="SSF52743">
    <property type="entry name" value="Subtilisin-like"/>
    <property type="match status" value="1"/>
</dbReference>
<dbReference type="PROSITE" id="PS00136">
    <property type="entry name" value="SUBTILASE_ASP"/>
    <property type="match status" value="1"/>
</dbReference>
<organism evidence="8 9">
    <name type="scientific">Acanthopleuribacter pedis</name>
    <dbReference type="NCBI Taxonomy" id="442870"/>
    <lineage>
        <taxon>Bacteria</taxon>
        <taxon>Pseudomonadati</taxon>
        <taxon>Acidobacteriota</taxon>
        <taxon>Holophagae</taxon>
        <taxon>Acanthopleuribacterales</taxon>
        <taxon>Acanthopleuribacteraceae</taxon>
        <taxon>Acanthopleuribacter</taxon>
    </lineage>
</organism>
<comment type="similarity">
    <text evidence="1 5 6">Belongs to the peptidase S8 family.</text>
</comment>
<keyword evidence="4 5" id="KW-0720">Serine protease</keyword>
<dbReference type="AlphaFoldDB" id="A0A8J7QJ24"/>
<dbReference type="InterPro" id="IPR023828">
    <property type="entry name" value="Peptidase_S8_Ser-AS"/>
</dbReference>
<dbReference type="Proteomes" id="UP000664417">
    <property type="component" value="Unassembled WGS sequence"/>
</dbReference>
<evidence type="ECO:0000256" key="2">
    <source>
        <dbReference type="ARBA" id="ARBA00022670"/>
    </source>
</evidence>
<evidence type="ECO:0000256" key="3">
    <source>
        <dbReference type="ARBA" id="ARBA00022801"/>
    </source>
</evidence>
<dbReference type="InterPro" id="IPR015500">
    <property type="entry name" value="Peptidase_S8_subtilisin-rel"/>
</dbReference>
<dbReference type="InterPro" id="IPR050131">
    <property type="entry name" value="Peptidase_S8_subtilisin-like"/>
</dbReference>
<dbReference type="Gene3D" id="3.40.50.200">
    <property type="entry name" value="Peptidase S8/S53 domain"/>
    <property type="match status" value="1"/>
</dbReference>
<dbReference type="PROSITE" id="PS00138">
    <property type="entry name" value="SUBTILASE_SER"/>
    <property type="match status" value="1"/>
</dbReference>